<dbReference type="GO" id="GO:0016874">
    <property type="term" value="F:ligase activity"/>
    <property type="evidence" value="ECO:0007669"/>
    <property type="project" value="UniProtKB-KW"/>
</dbReference>
<gene>
    <name evidence="1" type="ORF">SAMN05421820_106274</name>
</gene>
<sequence length="165" mass="18960">MYETRRQLTLFISDQNEIIEKIRAEFNPIQYQLIAAHITLCREDEIASIETVIANIKSIAGNKPLEIEFNPPLRFENGKGVLIPAKEQNSAFDELRTMVLKGINASPRKQEAHITLMHPRNSTCTDLIFEQIQAYKLPAQLSFNKISLIEQKDGGQWFTIEEFQI</sequence>
<dbReference type="OrthoDB" id="981056at2"/>
<protein>
    <submittedName>
        <fullName evidence="1">2'-5' RNA ligase superfamily protein</fullName>
    </submittedName>
</protein>
<dbReference type="EMBL" id="FNGY01000006">
    <property type="protein sequence ID" value="SDN13869.1"/>
    <property type="molecule type" value="Genomic_DNA"/>
</dbReference>
<dbReference type="Proteomes" id="UP000183200">
    <property type="component" value="Unassembled WGS sequence"/>
</dbReference>
<proteinExistence type="predicted"/>
<name>A0A1G9YXG1_9SPHI</name>
<organism evidence="1 2">
    <name type="scientific">Pedobacter steynii</name>
    <dbReference type="NCBI Taxonomy" id="430522"/>
    <lineage>
        <taxon>Bacteria</taxon>
        <taxon>Pseudomonadati</taxon>
        <taxon>Bacteroidota</taxon>
        <taxon>Sphingobacteriia</taxon>
        <taxon>Sphingobacteriales</taxon>
        <taxon>Sphingobacteriaceae</taxon>
        <taxon>Pedobacter</taxon>
    </lineage>
</organism>
<keyword evidence="1" id="KW-0436">Ligase</keyword>
<keyword evidence="2" id="KW-1185">Reference proteome</keyword>
<evidence type="ECO:0000313" key="2">
    <source>
        <dbReference type="Proteomes" id="UP000183200"/>
    </source>
</evidence>
<dbReference type="SUPFAM" id="SSF55144">
    <property type="entry name" value="LigT-like"/>
    <property type="match status" value="1"/>
</dbReference>
<dbReference type="InterPro" id="IPR009097">
    <property type="entry name" value="Cyclic_Pdiesterase"/>
</dbReference>
<dbReference type="Pfam" id="PF13563">
    <property type="entry name" value="2_5_RNA_ligase2"/>
    <property type="match status" value="1"/>
</dbReference>
<dbReference type="Gene3D" id="3.90.1140.10">
    <property type="entry name" value="Cyclic phosphodiesterase"/>
    <property type="match status" value="1"/>
</dbReference>
<accession>A0A1G9YXG1</accession>
<dbReference type="RefSeq" id="WP_074609995.1">
    <property type="nucleotide sequence ID" value="NZ_FNGY01000006.1"/>
</dbReference>
<evidence type="ECO:0000313" key="1">
    <source>
        <dbReference type="EMBL" id="SDN13869.1"/>
    </source>
</evidence>
<reference evidence="2" key="1">
    <citation type="submission" date="2016-10" db="EMBL/GenBank/DDBJ databases">
        <authorList>
            <person name="Varghese N."/>
            <person name="Submissions S."/>
        </authorList>
    </citation>
    <scope>NUCLEOTIDE SEQUENCE [LARGE SCALE GENOMIC DNA]</scope>
    <source>
        <strain evidence="2">DSM 19110</strain>
    </source>
</reference>
<dbReference type="AlphaFoldDB" id="A0A1G9YXG1"/>